<keyword evidence="3" id="KW-0238">DNA-binding</keyword>
<organism evidence="7 8">
    <name type="scientific">Brassica napus</name>
    <name type="common">Rape</name>
    <dbReference type="NCBI Taxonomy" id="3708"/>
    <lineage>
        <taxon>Eukaryota</taxon>
        <taxon>Viridiplantae</taxon>
        <taxon>Streptophyta</taxon>
        <taxon>Embryophyta</taxon>
        <taxon>Tracheophyta</taxon>
        <taxon>Spermatophyta</taxon>
        <taxon>Magnoliopsida</taxon>
        <taxon>eudicotyledons</taxon>
        <taxon>Gunneridae</taxon>
        <taxon>Pentapetalae</taxon>
        <taxon>rosids</taxon>
        <taxon>malvids</taxon>
        <taxon>Brassicales</taxon>
        <taxon>Brassicaceae</taxon>
        <taxon>Brassiceae</taxon>
        <taxon>Brassica</taxon>
    </lineage>
</organism>
<dbReference type="AlphaFoldDB" id="A0A078G8D7"/>
<dbReference type="Gene3D" id="2.40.330.10">
    <property type="entry name" value="DNA-binding pseudobarrel domain"/>
    <property type="match status" value="1"/>
</dbReference>
<dbReference type="Proteomes" id="UP001295469">
    <property type="component" value="Chromosome C03"/>
</dbReference>
<sequence>MGRKNDVSYSQAEGWHITITLTESDTCSSDTITIPKEQVEAKLFPWWSVKRSEGLLEPNSFEMVHLYEYESQVTTAVAMKRDENGNFKLHGWSCVQGKRKFRTGDVVVFWWDKNFGRLNFELLMLANESLLT</sequence>
<dbReference type="InterPro" id="IPR015300">
    <property type="entry name" value="DNA-bd_pseudobarrel_sf"/>
</dbReference>
<reference evidence="7 8" key="1">
    <citation type="journal article" date="2014" name="Science">
        <title>Plant genetics. Early allopolyploid evolution in the post-Neolithic Brassica napus oilseed genome.</title>
        <authorList>
            <person name="Chalhoub B."/>
            <person name="Denoeud F."/>
            <person name="Liu S."/>
            <person name="Parkin I.A."/>
            <person name="Tang H."/>
            <person name="Wang X."/>
            <person name="Chiquet J."/>
            <person name="Belcram H."/>
            <person name="Tong C."/>
            <person name="Samans B."/>
            <person name="Correa M."/>
            <person name="Da Silva C."/>
            <person name="Just J."/>
            <person name="Falentin C."/>
            <person name="Koh C.S."/>
            <person name="Le Clainche I."/>
            <person name="Bernard M."/>
            <person name="Bento P."/>
            <person name="Noel B."/>
            <person name="Labadie K."/>
            <person name="Alberti A."/>
            <person name="Charles M."/>
            <person name="Arnaud D."/>
            <person name="Guo H."/>
            <person name="Daviaud C."/>
            <person name="Alamery S."/>
            <person name="Jabbari K."/>
            <person name="Zhao M."/>
            <person name="Edger P.P."/>
            <person name="Chelaifa H."/>
            <person name="Tack D."/>
            <person name="Lassalle G."/>
            <person name="Mestiri I."/>
            <person name="Schnel N."/>
            <person name="Le Paslier M.C."/>
            <person name="Fan G."/>
            <person name="Renault V."/>
            <person name="Bayer P.E."/>
            <person name="Golicz A.A."/>
            <person name="Manoli S."/>
            <person name="Lee T.H."/>
            <person name="Thi V.H."/>
            <person name="Chalabi S."/>
            <person name="Hu Q."/>
            <person name="Fan C."/>
            <person name="Tollenaere R."/>
            <person name="Lu Y."/>
            <person name="Battail C."/>
            <person name="Shen J."/>
            <person name="Sidebottom C.H."/>
            <person name="Wang X."/>
            <person name="Canaguier A."/>
            <person name="Chauveau A."/>
            <person name="Berard A."/>
            <person name="Deniot G."/>
            <person name="Guan M."/>
            <person name="Liu Z."/>
            <person name="Sun F."/>
            <person name="Lim Y.P."/>
            <person name="Lyons E."/>
            <person name="Town C.D."/>
            <person name="Bancroft I."/>
            <person name="Wang X."/>
            <person name="Meng J."/>
            <person name="Ma J."/>
            <person name="Pires J.C."/>
            <person name="King G.J."/>
            <person name="Brunel D."/>
            <person name="Delourme R."/>
            <person name="Renard M."/>
            <person name="Aury J.M."/>
            <person name="Adams K.L."/>
            <person name="Batley J."/>
            <person name="Snowdon R.J."/>
            <person name="Tost J."/>
            <person name="Edwards D."/>
            <person name="Zhou Y."/>
            <person name="Hua W."/>
            <person name="Sharpe A.G."/>
            <person name="Paterson A.H."/>
            <person name="Guan C."/>
            <person name="Wincker P."/>
        </authorList>
    </citation>
    <scope>NUCLEOTIDE SEQUENCE [LARGE SCALE GENOMIC DNA]</scope>
    <source>
        <strain evidence="8">cv. Darmor-bzh</strain>
    </source>
</reference>
<dbReference type="EMBL" id="LK032119">
    <property type="protein sequence ID" value="CDY21287.1"/>
    <property type="molecule type" value="Genomic_DNA"/>
</dbReference>
<evidence type="ECO:0000256" key="1">
    <source>
        <dbReference type="ARBA" id="ARBA00004123"/>
    </source>
</evidence>
<evidence type="ECO:0000313" key="6">
    <source>
        <dbReference type="EMBL" id="CAF1702485.1"/>
    </source>
</evidence>
<dbReference type="KEGG" id="bna:106436278"/>
<evidence type="ECO:0000256" key="3">
    <source>
        <dbReference type="ARBA" id="ARBA00023125"/>
    </source>
</evidence>
<gene>
    <name evidence="7" type="primary">BnaC03g29710D</name>
    <name evidence="6" type="ORF">DARMORV10_C03P36120.1</name>
    <name evidence="7" type="ORF">GSBRNA2T00015617001</name>
</gene>
<keyword evidence="4" id="KW-0804">Transcription</keyword>
<dbReference type="SUPFAM" id="SSF101936">
    <property type="entry name" value="DNA-binding pseudobarrel domain"/>
    <property type="match status" value="1"/>
</dbReference>
<dbReference type="OMA" id="KPYEANN"/>
<dbReference type="PANTHER" id="PTHR34269">
    <property type="entry name" value="TRANSCRIPTION FACTOR B3-DOMAIN FAMILY-RELATED"/>
    <property type="match status" value="1"/>
</dbReference>
<dbReference type="PANTHER" id="PTHR34269:SF9">
    <property type="entry name" value="TF-B3 DOMAIN-CONTAINING PROTEIN"/>
    <property type="match status" value="1"/>
</dbReference>
<evidence type="ECO:0000256" key="5">
    <source>
        <dbReference type="ARBA" id="ARBA00023242"/>
    </source>
</evidence>
<accession>A0A078G8D7</accession>
<dbReference type="OrthoDB" id="1021998at2759"/>
<reference evidence="6" key="3">
    <citation type="submission" date="2021-01" db="EMBL/GenBank/DDBJ databases">
        <authorList>
            <consortium name="Genoscope - CEA"/>
            <person name="William W."/>
        </authorList>
    </citation>
    <scope>NUCLEOTIDE SEQUENCE</scope>
</reference>
<dbReference type="Gramene" id="CDY21287">
    <property type="protein sequence ID" value="CDY21287"/>
    <property type="gene ID" value="GSBRNA2T00015617001"/>
</dbReference>
<dbReference type="GO" id="GO:0003677">
    <property type="term" value="F:DNA binding"/>
    <property type="evidence" value="ECO:0007669"/>
    <property type="project" value="UniProtKB-KW"/>
</dbReference>
<protein>
    <submittedName>
        <fullName evidence="6">(rape) hypothetical protein</fullName>
    </submittedName>
    <submittedName>
        <fullName evidence="7">BnaC03g29710D protein</fullName>
    </submittedName>
</protein>
<keyword evidence="5" id="KW-0539">Nucleus</keyword>
<dbReference type="GO" id="GO:0005634">
    <property type="term" value="C:nucleus"/>
    <property type="evidence" value="ECO:0007669"/>
    <property type="project" value="UniProtKB-SubCell"/>
</dbReference>
<dbReference type="EMBL" id="HG994367">
    <property type="protein sequence ID" value="CAF1702485.1"/>
    <property type="molecule type" value="Genomic_DNA"/>
</dbReference>
<dbReference type="PaxDb" id="3708-A0A078G8D7"/>
<dbReference type="InterPro" id="IPR051442">
    <property type="entry name" value="B3_domain"/>
</dbReference>
<comment type="subcellular location">
    <subcellularLocation>
        <location evidence="1">Nucleus</location>
    </subcellularLocation>
</comment>
<keyword evidence="2" id="KW-0805">Transcription regulation</keyword>
<evidence type="ECO:0000256" key="4">
    <source>
        <dbReference type="ARBA" id="ARBA00023163"/>
    </source>
</evidence>
<keyword evidence="8" id="KW-1185">Reference proteome</keyword>
<reference evidence="7" key="2">
    <citation type="submission" date="2014-06" db="EMBL/GenBank/DDBJ databases">
        <authorList>
            <person name="Genoscope - CEA"/>
        </authorList>
    </citation>
    <scope>NUCLEOTIDE SEQUENCE</scope>
</reference>
<proteinExistence type="predicted"/>
<name>A0A078G8D7_BRANA</name>
<dbReference type="Proteomes" id="UP000028999">
    <property type="component" value="Unassembled WGS sequence"/>
</dbReference>
<evidence type="ECO:0000256" key="2">
    <source>
        <dbReference type="ARBA" id="ARBA00023015"/>
    </source>
</evidence>
<evidence type="ECO:0000313" key="7">
    <source>
        <dbReference type="EMBL" id="CDY21287.1"/>
    </source>
</evidence>
<dbReference type="SMR" id="A0A078G8D7"/>
<evidence type="ECO:0000313" key="8">
    <source>
        <dbReference type="Proteomes" id="UP000028999"/>
    </source>
</evidence>